<dbReference type="EMBL" id="BMCU01000002">
    <property type="protein sequence ID" value="GGG09849.1"/>
    <property type="molecule type" value="Genomic_DNA"/>
</dbReference>
<proteinExistence type="predicted"/>
<reference evidence="1" key="1">
    <citation type="journal article" date="2014" name="Int. J. Syst. Evol. Microbiol.">
        <title>Complete genome sequence of Corynebacterium casei LMG S-19264T (=DSM 44701T), isolated from a smear-ripened cheese.</title>
        <authorList>
            <consortium name="US DOE Joint Genome Institute (JGI-PGF)"/>
            <person name="Walter F."/>
            <person name="Albersmeier A."/>
            <person name="Kalinowski J."/>
            <person name="Ruckert C."/>
        </authorList>
    </citation>
    <scope>NUCLEOTIDE SEQUENCE</scope>
    <source>
        <strain evidence="1">CCM 7905</strain>
    </source>
</reference>
<evidence type="ECO:0008006" key="3">
    <source>
        <dbReference type="Google" id="ProtNLM"/>
    </source>
</evidence>
<accession>A0A917FUF4</accession>
<comment type="caution">
    <text evidence="1">The sequence shown here is derived from an EMBL/GenBank/DDBJ whole genome shotgun (WGS) entry which is preliminary data.</text>
</comment>
<dbReference type="RefSeq" id="WP_188545068.1">
    <property type="nucleotide sequence ID" value="NZ_BMCU01000002.1"/>
</dbReference>
<keyword evidence="2" id="KW-1185">Reference proteome</keyword>
<dbReference type="Proteomes" id="UP000654257">
    <property type="component" value="Unassembled WGS sequence"/>
</dbReference>
<sequence>MFVLTVDQRRSRRDIDRVPDLLDRYAERSLIRPFDRTAGDEVQAVSDDPNLVVDIALDLVDDGSWSVGIGAGATEQPLPDITRAGRGEAFEAARDAVTRAKTAPGAIAVSGPSDDTAADAQAVLTLLAVLITRRSDEGRSATATMRTATSQAVAAAELGITRQAMSQRLAVAGWQAELSGRNAAVRLLARADGGVS</sequence>
<organism evidence="1 2">
    <name type="scientific">Rhodococcoides trifolii</name>
    <dbReference type="NCBI Taxonomy" id="908250"/>
    <lineage>
        <taxon>Bacteria</taxon>
        <taxon>Bacillati</taxon>
        <taxon>Actinomycetota</taxon>
        <taxon>Actinomycetes</taxon>
        <taxon>Mycobacteriales</taxon>
        <taxon>Nocardiaceae</taxon>
        <taxon>Rhodococcoides</taxon>
    </lineage>
</organism>
<gene>
    <name evidence="1" type="ORF">GCM10007304_24910</name>
</gene>
<reference evidence="1" key="2">
    <citation type="submission" date="2020-09" db="EMBL/GenBank/DDBJ databases">
        <authorList>
            <person name="Sun Q."/>
            <person name="Sedlacek I."/>
        </authorList>
    </citation>
    <scope>NUCLEOTIDE SEQUENCE</scope>
    <source>
        <strain evidence="1">CCM 7905</strain>
    </source>
</reference>
<evidence type="ECO:0000313" key="1">
    <source>
        <dbReference type="EMBL" id="GGG09849.1"/>
    </source>
</evidence>
<protein>
    <recommendedName>
        <fullName evidence="3">DNA-binding protein</fullName>
    </recommendedName>
</protein>
<name>A0A917FUF4_9NOCA</name>
<evidence type="ECO:0000313" key="2">
    <source>
        <dbReference type="Proteomes" id="UP000654257"/>
    </source>
</evidence>
<dbReference type="AlphaFoldDB" id="A0A917FUF4"/>